<dbReference type="Proteomes" id="UP000461288">
    <property type="component" value="Unassembled WGS sequence"/>
</dbReference>
<accession>A0A7X3KYS5</accession>
<keyword evidence="1" id="KW-0808">Transferase</keyword>
<name>A0A7X3KYS5_9GAMM</name>
<proteinExistence type="predicted"/>
<feature type="non-terminal residue" evidence="1">
    <location>
        <position position="1"/>
    </location>
</feature>
<keyword evidence="1" id="KW-0489">Methyltransferase</keyword>
<organism evidence="1 2">
    <name type="scientific">Metapseudomonas otitidis</name>
    <dbReference type="NCBI Taxonomy" id="319939"/>
    <lineage>
        <taxon>Bacteria</taxon>
        <taxon>Pseudomonadati</taxon>
        <taxon>Pseudomonadota</taxon>
        <taxon>Gammaproteobacteria</taxon>
        <taxon>Pseudomonadales</taxon>
        <taxon>Pseudomonadaceae</taxon>
        <taxon>Metapseudomonas</taxon>
    </lineage>
</organism>
<dbReference type="GO" id="GO:0008168">
    <property type="term" value="F:methyltransferase activity"/>
    <property type="evidence" value="ECO:0007669"/>
    <property type="project" value="UniProtKB-KW"/>
</dbReference>
<dbReference type="EMBL" id="WTFN01000458">
    <property type="protein sequence ID" value="MWK60453.1"/>
    <property type="molecule type" value="Genomic_DNA"/>
</dbReference>
<protein>
    <submittedName>
        <fullName evidence="1">DNA methylase N-4</fullName>
    </submittedName>
</protein>
<dbReference type="AlphaFoldDB" id="A0A7X3KYS5"/>
<dbReference type="GO" id="GO:0032259">
    <property type="term" value="P:methylation"/>
    <property type="evidence" value="ECO:0007669"/>
    <property type="project" value="UniProtKB-KW"/>
</dbReference>
<comment type="caution">
    <text evidence="1">The sequence shown here is derived from an EMBL/GenBank/DDBJ whole genome shotgun (WGS) entry which is preliminary data.</text>
</comment>
<sequence>PNMEDEFWLWVSSWALFITKPSDLNPAYSDDGYDLPPLEVRWHEIPVHYGDAVERDGQMALFNEAAAGLKEAAKIKRESIDQRVGKMKEIVEASPEDHFVLWHDLEAERHAI</sequence>
<gene>
    <name evidence="1" type="ORF">GO594_31250</name>
</gene>
<evidence type="ECO:0000313" key="1">
    <source>
        <dbReference type="EMBL" id="MWK60453.1"/>
    </source>
</evidence>
<evidence type="ECO:0000313" key="2">
    <source>
        <dbReference type="Proteomes" id="UP000461288"/>
    </source>
</evidence>
<reference evidence="1 2" key="1">
    <citation type="submission" date="2019-12" db="EMBL/GenBank/DDBJ databases">
        <title>Draft genome sequence of Pseudomonas otitidis recovered from a chicken carcass.</title>
        <authorList>
            <person name="Vieira T.R."/>
            <person name="Oliviera E.F.C."/>
            <person name="Silva N.M.V."/>
            <person name="Sambrano G.E."/>
            <person name="Cibulski S.P."/>
            <person name="Cardoso M.R.I."/>
        </authorList>
    </citation>
    <scope>NUCLEOTIDE SEQUENCE [LARGE SCALE GENOMIC DNA]</scope>
    <source>
        <strain evidence="1 2">25_K</strain>
    </source>
</reference>
<feature type="non-terminal residue" evidence="1">
    <location>
        <position position="112"/>
    </location>
</feature>